<accession>A0A7G7CQH3</accession>
<name>A0A7G7CQH3_9CORY</name>
<protein>
    <submittedName>
        <fullName evidence="1">Uncharacterized protein</fullName>
    </submittedName>
</protein>
<keyword evidence="2" id="KW-1185">Reference proteome</keyword>
<gene>
    <name evidence="1" type="ORF">H0194_01950</name>
</gene>
<evidence type="ECO:0000313" key="2">
    <source>
        <dbReference type="Proteomes" id="UP000515743"/>
    </source>
</evidence>
<dbReference type="AlphaFoldDB" id="A0A7G7CQH3"/>
<dbReference type="KEGG" id="cik:H0194_01950"/>
<proteinExistence type="predicted"/>
<dbReference type="RefSeq" id="WP_185176213.1">
    <property type="nucleotide sequence ID" value="NZ_CP059404.1"/>
</dbReference>
<dbReference type="EMBL" id="CP059404">
    <property type="protein sequence ID" value="QNE89839.1"/>
    <property type="molecule type" value="Genomic_DNA"/>
</dbReference>
<dbReference type="Proteomes" id="UP000515743">
    <property type="component" value="Chromosome"/>
</dbReference>
<evidence type="ECO:0000313" key="1">
    <source>
        <dbReference type="EMBL" id="QNE89839.1"/>
    </source>
</evidence>
<organism evidence="1 2">
    <name type="scientific">Corynebacterium incognita</name>
    <dbReference type="NCBI Taxonomy" id="2754725"/>
    <lineage>
        <taxon>Bacteria</taxon>
        <taxon>Bacillati</taxon>
        <taxon>Actinomycetota</taxon>
        <taxon>Actinomycetes</taxon>
        <taxon>Mycobacteriales</taxon>
        <taxon>Corynebacteriaceae</taxon>
        <taxon>Corynebacterium</taxon>
    </lineage>
</organism>
<sequence length="201" mass="20423">MTDGAAAGASPSSYRDVVAALVATAVAVGAVLAVGTLPTPEESPAAASIPEGYVLGPERGMSEEEYAAVARESLADVGPEPAFGLVRFTRPLRPEEVDTLFPAGSVRLNAVILGHAQPLEIPEPVPGSAGHDTRAEVITAALDRVNASMGGLGDVPRAKAVDAVVVYAPGEALRQIAGEKAVKTLELAPPDAVWGHVAVHA</sequence>
<reference evidence="1 2" key="1">
    <citation type="submission" date="2020-07" db="EMBL/GenBank/DDBJ databases">
        <title>Complete genome and description of Corynebacterium incognita strain Marseille-Q3630 sp. nov.</title>
        <authorList>
            <person name="Boxberger M."/>
        </authorList>
    </citation>
    <scope>NUCLEOTIDE SEQUENCE [LARGE SCALE GENOMIC DNA]</scope>
    <source>
        <strain evidence="1 2">Marseille-Q3630</strain>
    </source>
</reference>